<dbReference type="Proteomes" id="UP000007435">
    <property type="component" value="Chromosome"/>
</dbReference>
<dbReference type="STRING" id="649349.Lbys_0034"/>
<keyword evidence="1" id="KW-0732">Signal</keyword>
<dbReference type="eggNOG" id="ENOG502Z7YB">
    <property type="taxonomic scope" value="Bacteria"/>
</dbReference>
<dbReference type="HOGENOM" id="CLU_1178887_0_0_10"/>
<organism evidence="2 3">
    <name type="scientific">Leadbetterella byssophila (strain DSM 17132 / JCM 16389 / KACC 11308 / NBRC 106382 / 4M15)</name>
    <dbReference type="NCBI Taxonomy" id="649349"/>
    <lineage>
        <taxon>Bacteria</taxon>
        <taxon>Pseudomonadati</taxon>
        <taxon>Bacteroidota</taxon>
        <taxon>Cytophagia</taxon>
        <taxon>Cytophagales</taxon>
        <taxon>Leadbetterellaceae</taxon>
        <taxon>Leadbetterella</taxon>
    </lineage>
</organism>
<keyword evidence="3" id="KW-1185">Reference proteome</keyword>
<dbReference type="RefSeq" id="WP_013406888.1">
    <property type="nucleotide sequence ID" value="NC_014655.1"/>
</dbReference>
<feature type="signal peptide" evidence="1">
    <location>
        <begin position="1"/>
        <end position="18"/>
    </location>
</feature>
<gene>
    <name evidence="2" type="ordered locus">Lbys_0034</name>
</gene>
<name>E4RS14_LEAB4</name>
<evidence type="ECO:0000313" key="2">
    <source>
        <dbReference type="EMBL" id="ADQ15830.1"/>
    </source>
</evidence>
<accession>E4RS14</accession>
<dbReference type="EMBL" id="CP002305">
    <property type="protein sequence ID" value="ADQ15830.1"/>
    <property type="molecule type" value="Genomic_DNA"/>
</dbReference>
<protein>
    <submittedName>
        <fullName evidence="2">Membrane or secreted protein</fullName>
    </submittedName>
</protein>
<evidence type="ECO:0000313" key="3">
    <source>
        <dbReference type="Proteomes" id="UP000007435"/>
    </source>
</evidence>
<dbReference type="Gene3D" id="2.40.128.490">
    <property type="entry name" value="Uncharacterised protein PF14869, DUF4488"/>
    <property type="match status" value="1"/>
</dbReference>
<dbReference type="OrthoDB" id="706756at2"/>
<reference key="1">
    <citation type="submission" date="2010-11" db="EMBL/GenBank/DDBJ databases">
        <title>The complete genome of Leadbetterella byssophila DSM 17132.</title>
        <authorList>
            <consortium name="US DOE Joint Genome Institute (JGI-PGF)"/>
            <person name="Lucas S."/>
            <person name="Copeland A."/>
            <person name="Lapidus A."/>
            <person name="Glavina del Rio T."/>
            <person name="Dalin E."/>
            <person name="Tice H."/>
            <person name="Bruce D."/>
            <person name="Goodwin L."/>
            <person name="Pitluck S."/>
            <person name="Kyrpides N."/>
            <person name="Mavromatis K."/>
            <person name="Ivanova N."/>
            <person name="Teshima H."/>
            <person name="Brettin T."/>
            <person name="Detter J.C."/>
            <person name="Han C."/>
            <person name="Tapia R."/>
            <person name="Land M."/>
            <person name="Hauser L."/>
            <person name="Markowitz V."/>
            <person name="Cheng J.-F."/>
            <person name="Hugenholtz P."/>
            <person name="Woyke T."/>
            <person name="Wu D."/>
            <person name="Tindall B."/>
            <person name="Pomrenke H.G."/>
            <person name="Brambilla E."/>
            <person name="Klenk H.-P."/>
            <person name="Eisen J.A."/>
        </authorList>
    </citation>
    <scope>NUCLEOTIDE SEQUENCE [LARGE SCALE GENOMIC DNA]</scope>
    <source>
        <strain>DSM 17132</strain>
    </source>
</reference>
<sequence length="226" mass="25308">MKMFLSLLLSLSCVLGYAQGISGAWHAIDNGVTTQILATEQYISVTEYTPTSFNKTWGGKYEVQKGGSIQIKLEFHSESPSLVGTEQTYNIKTKKKSLEFNNKNFQRLSPDRKDALSGLWVITGRANPEGNISKMTPGARRTYKMMVEGHFQWLAINIQSGEFSGTGGGKYSLKDGKYIEKIEFFSRDNSRVGAELDFNAEVNDKEWIHSGKSSKGDPIKEVWTKQ</sequence>
<evidence type="ECO:0000256" key="1">
    <source>
        <dbReference type="SAM" id="SignalP"/>
    </source>
</evidence>
<dbReference type="KEGG" id="lby:Lbys_0034"/>
<feature type="chain" id="PRO_5003188073" evidence="1">
    <location>
        <begin position="19"/>
        <end position="226"/>
    </location>
</feature>
<proteinExistence type="predicted"/>
<reference evidence="2 3" key="2">
    <citation type="journal article" date="2011" name="Stand. Genomic Sci.">
        <title>Complete genome sequence of Leadbetterella byssophila type strain (4M15).</title>
        <authorList>
            <person name="Abt B."/>
            <person name="Teshima H."/>
            <person name="Lucas S."/>
            <person name="Lapidus A."/>
            <person name="Del Rio T.G."/>
            <person name="Nolan M."/>
            <person name="Tice H."/>
            <person name="Cheng J.F."/>
            <person name="Pitluck S."/>
            <person name="Liolios K."/>
            <person name="Pagani I."/>
            <person name="Ivanova N."/>
            <person name="Mavromatis K."/>
            <person name="Pati A."/>
            <person name="Tapia R."/>
            <person name="Han C."/>
            <person name="Goodwin L."/>
            <person name="Chen A."/>
            <person name="Palaniappan K."/>
            <person name="Land M."/>
            <person name="Hauser L."/>
            <person name="Chang Y.J."/>
            <person name="Jeffries C.D."/>
            <person name="Rohde M."/>
            <person name="Goker M."/>
            <person name="Tindall B.J."/>
            <person name="Detter J.C."/>
            <person name="Woyke T."/>
            <person name="Bristow J."/>
            <person name="Eisen J.A."/>
            <person name="Markowitz V."/>
            <person name="Hugenholtz P."/>
            <person name="Klenk H.P."/>
            <person name="Kyrpides N.C."/>
        </authorList>
    </citation>
    <scope>NUCLEOTIDE SEQUENCE [LARGE SCALE GENOMIC DNA]</scope>
    <source>
        <strain evidence="3">DSM 17132 / JCM 16389 / KACC 11308 / NBRC 106382 / 4M15</strain>
    </source>
</reference>
<dbReference type="AlphaFoldDB" id="E4RS14"/>